<accession>Q5YSF1</accession>
<sequence length="281" mass="31110">MTVNRIRTSSQVPVLGEYKRRKVRLLREAKGIPSLVDIEPLRDHLRWLSSLGFSDDALGRGCGLSHNAIRRIRLDDVGQRHVQITRAARIRTLTHVPVPAQADTWVPALGAIRRIHALQAIGYTTRDLADYLNTPQQGVSQITKRTRIYGSTWLRVRDVYDELSGTPGPSRTGEKKARDRGFAPPIAWEDVDIDHPDSAPIVDTAAPSIAVVDDVFVARILAGEHRGPIPAAERAAVLDHAVAHGWIARQLANALGINRGAADRALVRHRARLRKRQQEAA</sequence>
<gene>
    <name evidence="1" type="ordered locus">NFA_40420</name>
</gene>
<protein>
    <submittedName>
        <fullName evidence="1">Uncharacterized protein</fullName>
    </submittedName>
</protein>
<proteinExistence type="predicted"/>
<dbReference type="eggNOG" id="ENOG5030HT6">
    <property type="taxonomic scope" value="Bacteria"/>
</dbReference>
<dbReference type="GeneID" id="61134688"/>
<dbReference type="EMBL" id="AP006618">
    <property type="protein sequence ID" value="BAD58890.1"/>
    <property type="molecule type" value="Genomic_DNA"/>
</dbReference>
<keyword evidence="2" id="KW-1185">Reference proteome</keyword>
<dbReference type="RefSeq" id="WP_011210575.1">
    <property type="nucleotide sequence ID" value="NC_006361.1"/>
</dbReference>
<dbReference type="STRING" id="247156.NFA_40420"/>
<dbReference type="OrthoDB" id="4551696at2"/>
<dbReference type="Proteomes" id="UP000006820">
    <property type="component" value="Chromosome"/>
</dbReference>
<evidence type="ECO:0000313" key="2">
    <source>
        <dbReference type="Proteomes" id="UP000006820"/>
    </source>
</evidence>
<organism evidence="1 2">
    <name type="scientific">Nocardia farcinica (strain IFM 10152)</name>
    <dbReference type="NCBI Taxonomy" id="247156"/>
    <lineage>
        <taxon>Bacteria</taxon>
        <taxon>Bacillati</taxon>
        <taxon>Actinomycetota</taxon>
        <taxon>Actinomycetes</taxon>
        <taxon>Mycobacteriales</taxon>
        <taxon>Nocardiaceae</taxon>
        <taxon>Nocardia</taxon>
    </lineage>
</organism>
<dbReference type="AlphaFoldDB" id="Q5YSF1"/>
<dbReference type="KEGG" id="nfa:NFA_40420"/>
<dbReference type="HOGENOM" id="CLU_989839_0_0_11"/>
<name>Q5YSF1_NOCFA</name>
<evidence type="ECO:0000313" key="1">
    <source>
        <dbReference type="EMBL" id="BAD58890.1"/>
    </source>
</evidence>
<reference evidence="1 2" key="1">
    <citation type="journal article" date="2004" name="Proc. Natl. Acad. Sci. U.S.A.">
        <title>The complete genomic sequence of Nocardia farcinica IFM 10152.</title>
        <authorList>
            <person name="Ishikawa J."/>
            <person name="Yamashita A."/>
            <person name="Mikami Y."/>
            <person name="Hoshino Y."/>
            <person name="Kurita H."/>
            <person name="Hotta K."/>
            <person name="Shiba T."/>
            <person name="Hattori M."/>
        </authorList>
    </citation>
    <scope>NUCLEOTIDE SEQUENCE [LARGE SCALE GENOMIC DNA]</scope>
    <source>
        <strain evidence="1 2">IFM 10152</strain>
    </source>
</reference>